<dbReference type="OrthoDB" id="7700931at2759"/>
<accession>A0A2B7YZR8</accession>
<dbReference type="PANTHER" id="PTHR10900:SF125">
    <property type="entry name" value="FAS1 DOMAIN-CONTAINING PROTEIN YLR001C"/>
    <property type="match status" value="1"/>
</dbReference>
<dbReference type="InterPro" id="IPR050904">
    <property type="entry name" value="Adhesion/Biosynth-related"/>
</dbReference>
<dbReference type="SUPFAM" id="SSF82153">
    <property type="entry name" value="FAS1 domain"/>
    <property type="match status" value="2"/>
</dbReference>
<dbReference type="AlphaFoldDB" id="A0A2B7YZR8"/>
<comment type="caution">
    <text evidence="4">The sequence shown here is derived from an EMBL/GenBank/DDBJ whole genome shotgun (WGS) entry which is preliminary data.</text>
</comment>
<dbReference type="Pfam" id="PF02469">
    <property type="entry name" value="Fasciclin"/>
    <property type="match status" value="2"/>
</dbReference>
<keyword evidence="5" id="KW-1185">Reference proteome</keyword>
<evidence type="ECO:0000313" key="4">
    <source>
        <dbReference type="EMBL" id="PGH26368.1"/>
    </source>
</evidence>
<feature type="chain" id="PRO_5012473860" description="FAS1 domain-containing protein" evidence="2">
    <location>
        <begin position="16"/>
        <end position="463"/>
    </location>
</feature>
<proteinExistence type="predicted"/>
<sequence>MKVGFILSAASIVGAFVVPNQQQLQTLRETSSHVAPKISEKVLGLGDILTKANDLGSYVVGMIKNVERIADQHYQGAKSGEILVATDKDEYAKSLDDDDDPWFEPDGHHHHGKPNKTIYQLIGDAPHTTIFAKLVSQFDDIVDCLNSTSSNHTLFVPVDDAFKKFKHHPHLPKDMLKDFVLYHIAPGLYSPHHVFGSRTIPTELNQSELGPYHQRISTHLGLRGFTLNFYAHIVKGNIPATNGLINSLDNILFPPPRTSDTLDFLSSRFSTFELGLLKTGLFDTINDTSTHTGATVFAPTNFAFKKLGPKLTAFLFSRWGEKYLKALLEYHIVFNHTLYSDAYNKPTEKDDVVEDNADRNVHIDLPTLLEGHHLSVDIAHISRFLTIKINGFTPVSVPDIIVKDGVIHVLNDILIPPKKARGRKPDSDDDNNDRFVHMPFFGNADEAPALTVDELIERLEPYI</sequence>
<dbReference type="PANTHER" id="PTHR10900">
    <property type="entry name" value="PERIOSTIN-RELATED"/>
    <property type="match status" value="1"/>
</dbReference>
<gene>
    <name evidence="4" type="ORF">AJ80_01865</name>
</gene>
<dbReference type="Gene3D" id="2.30.180.10">
    <property type="entry name" value="FAS1 domain"/>
    <property type="match status" value="2"/>
</dbReference>
<evidence type="ECO:0000256" key="2">
    <source>
        <dbReference type="SAM" id="SignalP"/>
    </source>
</evidence>
<dbReference type="STRING" id="1447883.A0A2B7YZR8"/>
<reference evidence="4 5" key="1">
    <citation type="submission" date="2017-10" db="EMBL/GenBank/DDBJ databases">
        <title>Comparative genomics in systemic dimorphic fungi from Ajellomycetaceae.</title>
        <authorList>
            <person name="Munoz J.F."/>
            <person name="Mcewen J.G."/>
            <person name="Clay O.K."/>
            <person name="Cuomo C.A."/>
        </authorList>
    </citation>
    <scope>NUCLEOTIDE SEQUENCE [LARGE SCALE GENOMIC DNA]</scope>
    <source>
        <strain evidence="4 5">UAMH7299</strain>
    </source>
</reference>
<keyword evidence="2" id="KW-0732">Signal</keyword>
<dbReference type="Proteomes" id="UP000224634">
    <property type="component" value="Unassembled WGS sequence"/>
</dbReference>
<organism evidence="4 5">
    <name type="scientific">Polytolypa hystricis (strain UAMH7299)</name>
    <dbReference type="NCBI Taxonomy" id="1447883"/>
    <lineage>
        <taxon>Eukaryota</taxon>
        <taxon>Fungi</taxon>
        <taxon>Dikarya</taxon>
        <taxon>Ascomycota</taxon>
        <taxon>Pezizomycotina</taxon>
        <taxon>Eurotiomycetes</taxon>
        <taxon>Eurotiomycetidae</taxon>
        <taxon>Onygenales</taxon>
        <taxon>Onygenales incertae sedis</taxon>
        <taxon>Polytolypa</taxon>
    </lineage>
</organism>
<evidence type="ECO:0000256" key="1">
    <source>
        <dbReference type="SAM" id="MobiDB-lite"/>
    </source>
</evidence>
<dbReference type="SMART" id="SM00554">
    <property type="entry name" value="FAS1"/>
    <property type="match status" value="2"/>
</dbReference>
<dbReference type="PROSITE" id="PS50213">
    <property type="entry name" value="FAS1"/>
    <property type="match status" value="2"/>
</dbReference>
<feature type="domain" description="FAS1" evidence="3">
    <location>
        <begin position="115"/>
        <end position="252"/>
    </location>
</feature>
<name>A0A2B7YZR8_POLH7</name>
<feature type="signal peptide" evidence="2">
    <location>
        <begin position="1"/>
        <end position="15"/>
    </location>
</feature>
<feature type="domain" description="FAS1" evidence="3">
    <location>
        <begin position="245"/>
        <end position="414"/>
    </location>
</feature>
<dbReference type="InterPro" id="IPR036378">
    <property type="entry name" value="FAS1_dom_sf"/>
</dbReference>
<feature type="region of interest" description="Disordered" evidence="1">
    <location>
        <begin position="95"/>
        <end position="114"/>
    </location>
</feature>
<protein>
    <recommendedName>
        <fullName evidence="3">FAS1 domain-containing protein</fullName>
    </recommendedName>
</protein>
<evidence type="ECO:0000259" key="3">
    <source>
        <dbReference type="PROSITE" id="PS50213"/>
    </source>
</evidence>
<evidence type="ECO:0000313" key="5">
    <source>
        <dbReference type="Proteomes" id="UP000224634"/>
    </source>
</evidence>
<dbReference type="EMBL" id="PDNA01000017">
    <property type="protein sequence ID" value="PGH26368.1"/>
    <property type="molecule type" value="Genomic_DNA"/>
</dbReference>
<dbReference type="InterPro" id="IPR000782">
    <property type="entry name" value="FAS1_domain"/>
</dbReference>